<dbReference type="SMART" id="SM00091">
    <property type="entry name" value="PAS"/>
    <property type="match status" value="1"/>
</dbReference>
<dbReference type="NCBIfam" id="TIGR00229">
    <property type="entry name" value="sensory_box"/>
    <property type="match status" value="1"/>
</dbReference>
<dbReference type="OrthoDB" id="6366277at2"/>
<dbReference type="AlphaFoldDB" id="A0A1H2GU02"/>
<proteinExistence type="predicted"/>
<dbReference type="Gene3D" id="3.30.450.20">
    <property type="entry name" value="PAS domain"/>
    <property type="match status" value="1"/>
</dbReference>
<dbReference type="Pfam" id="PF13188">
    <property type="entry name" value="PAS_8"/>
    <property type="match status" value="1"/>
</dbReference>
<dbReference type="RefSeq" id="WP_092387445.1">
    <property type="nucleotide sequence ID" value="NZ_LT629787.1"/>
</dbReference>
<name>A0A1H2GU02_9GAMM</name>
<accession>A0A1H2GU02</accession>
<reference evidence="3" key="1">
    <citation type="submission" date="2016-10" db="EMBL/GenBank/DDBJ databases">
        <authorList>
            <person name="Varghese N."/>
            <person name="Submissions S."/>
        </authorList>
    </citation>
    <scope>NUCLEOTIDE SEQUENCE [LARGE SCALE GENOMIC DNA]</scope>
    <source>
        <strain evidence="3">CECT 8338</strain>
    </source>
</reference>
<dbReference type="InterPro" id="IPR035965">
    <property type="entry name" value="PAS-like_dom_sf"/>
</dbReference>
<evidence type="ECO:0000313" key="2">
    <source>
        <dbReference type="EMBL" id="SDU22962.1"/>
    </source>
</evidence>
<dbReference type="InterPro" id="IPR000014">
    <property type="entry name" value="PAS"/>
</dbReference>
<gene>
    <name evidence="2" type="ORF">SAMN05216210_2541</name>
</gene>
<sequence>MTTPLEQSNVYRQLRHKAETQLQTGTTLATGDWSVGVDALSLLHRLSSAPESAEDALKLLHELQVHQVELDLQNEELAANEQGLVDEVQLYQDLFEAAPFGYFLIDLEGRIIQASSVAAELLDVAHEELAGRTIDSFLRAKSRPQLLDLLQQVGLSGTRDSCLAETSRGLEGSRRLHCLASTRPGHRQILLACCESIQLEQPH</sequence>
<dbReference type="PROSITE" id="PS50112">
    <property type="entry name" value="PAS"/>
    <property type="match status" value="1"/>
</dbReference>
<evidence type="ECO:0000313" key="3">
    <source>
        <dbReference type="Proteomes" id="UP000243924"/>
    </source>
</evidence>
<keyword evidence="3" id="KW-1185">Reference proteome</keyword>
<protein>
    <submittedName>
        <fullName evidence="2">PAS domain S-box-containing protein</fullName>
    </submittedName>
</protein>
<dbReference type="SUPFAM" id="SSF55785">
    <property type="entry name" value="PYP-like sensor domain (PAS domain)"/>
    <property type="match status" value="1"/>
</dbReference>
<evidence type="ECO:0000259" key="1">
    <source>
        <dbReference type="PROSITE" id="PS50112"/>
    </source>
</evidence>
<dbReference type="STRING" id="1434072.SAMN05216210_2541"/>
<dbReference type="Proteomes" id="UP000243924">
    <property type="component" value="Chromosome I"/>
</dbReference>
<dbReference type="CDD" id="cd00130">
    <property type="entry name" value="PAS"/>
    <property type="match status" value="1"/>
</dbReference>
<organism evidence="2 3">
    <name type="scientific">Halopseudomonas salegens</name>
    <dbReference type="NCBI Taxonomy" id="1434072"/>
    <lineage>
        <taxon>Bacteria</taxon>
        <taxon>Pseudomonadati</taxon>
        <taxon>Pseudomonadota</taxon>
        <taxon>Gammaproteobacteria</taxon>
        <taxon>Pseudomonadales</taxon>
        <taxon>Pseudomonadaceae</taxon>
        <taxon>Halopseudomonas</taxon>
    </lineage>
</organism>
<dbReference type="EMBL" id="LT629787">
    <property type="protein sequence ID" value="SDU22962.1"/>
    <property type="molecule type" value="Genomic_DNA"/>
</dbReference>
<feature type="domain" description="PAS" evidence="1">
    <location>
        <begin position="87"/>
        <end position="157"/>
    </location>
</feature>